<evidence type="ECO:0000313" key="3">
    <source>
        <dbReference type="Proteomes" id="UP000324222"/>
    </source>
</evidence>
<dbReference type="Proteomes" id="UP000324222">
    <property type="component" value="Unassembled WGS sequence"/>
</dbReference>
<keyword evidence="3" id="KW-1185">Reference proteome</keyword>
<name>A0A5B7EM05_PORTR</name>
<sequence>MSLRSFGDKLVVSLAGKLDQSRMATTPLDCTASSSTNLSRVSSTAWYTVLTSYLPNLEARRTMTGLPHGSRSASTPGRPSRRAVWMAVSPLPSHSPPTLRPRKRSLWRWRYSK</sequence>
<evidence type="ECO:0000313" key="2">
    <source>
        <dbReference type="EMBL" id="MPC34083.1"/>
    </source>
</evidence>
<dbReference type="AlphaFoldDB" id="A0A5B7EM05"/>
<feature type="compositionally biased region" description="Basic residues" evidence="1">
    <location>
        <begin position="100"/>
        <end position="113"/>
    </location>
</feature>
<protein>
    <submittedName>
        <fullName evidence="2">Uncharacterized protein</fullName>
    </submittedName>
</protein>
<dbReference type="EMBL" id="VSRR010002977">
    <property type="protein sequence ID" value="MPC34083.1"/>
    <property type="molecule type" value="Genomic_DNA"/>
</dbReference>
<comment type="caution">
    <text evidence="2">The sequence shown here is derived from an EMBL/GenBank/DDBJ whole genome shotgun (WGS) entry which is preliminary data.</text>
</comment>
<reference evidence="2 3" key="1">
    <citation type="submission" date="2019-05" db="EMBL/GenBank/DDBJ databases">
        <title>Another draft genome of Portunus trituberculatus and its Hox gene families provides insights of decapod evolution.</title>
        <authorList>
            <person name="Jeong J.-H."/>
            <person name="Song I."/>
            <person name="Kim S."/>
            <person name="Choi T."/>
            <person name="Kim D."/>
            <person name="Ryu S."/>
            <person name="Kim W."/>
        </authorList>
    </citation>
    <scope>NUCLEOTIDE SEQUENCE [LARGE SCALE GENOMIC DNA]</scope>
    <source>
        <tissue evidence="2">Muscle</tissue>
    </source>
</reference>
<organism evidence="2 3">
    <name type="scientific">Portunus trituberculatus</name>
    <name type="common">Swimming crab</name>
    <name type="synonym">Neptunus trituberculatus</name>
    <dbReference type="NCBI Taxonomy" id="210409"/>
    <lineage>
        <taxon>Eukaryota</taxon>
        <taxon>Metazoa</taxon>
        <taxon>Ecdysozoa</taxon>
        <taxon>Arthropoda</taxon>
        <taxon>Crustacea</taxon>
        <taxon>Multicrustacea</taxon>
        <taxon>Malacostraca</taxon>
        <taxon>Eumalacostraca</taxon>
        <taxon>Eucarida</taxon>
        <taxon>Decapoda</taxon>
        <taxon>Pleocyemata</taxon>
        <taxon>Brachyura</taxon>
        <taxon>Eubrachyura</taxon>
        <taxon>Portunoidea</taxon>
        <taxon>Portunidae</taxon>
        <taxon>Portuninae</taxon>
        <taxon>Portunus</taxon>
    </lineage>
</organism>
<gene>
    <name evidence="2" type="ORF">E2C01_027457</name>
</gene>
<accession>A0A5B7EM05</accession>
<feature type="region of interest" description="Disordered" evidence="1">
    <location>
        <begin position="63"/>
        <end position="113"/>
    </location>
</feature>
<evidence type="ECO:0000256" key="1">
    <source>
        <dbReference type="SAM" id="MobiDB-lite"/>
    </source>
</evidence>
<proteinExistence type="predicted"/>